<evidence type="ECO:0000256" key="5">
    <source>
        <dbReference type="ARBA" id="ARBA00022840"/>
    </source>
</evidence>
<dbReference type="Gene3D" id="1.10.510.10">
    <property type="entry name" value="Transferase(Phosphotransferase) domain 1"/>
    <property type="match status" value="1"/>
</dbReference>
<reference evidence="6" key="1">
    <citation type="journal article" date="2011" name="Genome Res.">
        <title>Deep small RNA sequencing from the nematode Ascaris reveals conservation, functional diversification, and novel developmental profiles.</title>
        <authorList>
            <person name="Wang J."/>
            <person name="Czech B."/>
            <person name="Crunk A."/>
            <person name="Wallace A."/>
            <person name="Mitreva M."/>
            <person name="Hannon G.J."/>
            <person name="Davis R.E."/>
        </authorList>
    </citation>
    <scope>NUCLEOTIDE SEQUENCE</scope>
</reference>
<dbReference type="GO" id="GO:0005952">
    <property type="term" value="C:cAMP-dependent protein kinase complex"/>
    <property type="evidence" value="ECO:0007669"/>
    <property type="project" value="TreeGrafter"/>
</dbReference>
<evidence type="ECO:0000313" key="6">
    <source>
        <dbReference type="EMBL" id="ADY49339.1"/>
    </source>
</evidence>
<dbReference type="GO" id="GO:0005829">
    <property type="term" value="C:cytosol"/>
    <property type="evidence" value="ECO:0007669"/>
    <property type="project" value="TreeGrafter"/>
</dbReference>
<evidence type="ECO:0000256" key="2">
    <source>
        <dbReference type="ARBA" id="ARBA00022679"/>
    </source>
</evidence>
<keyword evidence="5" id="KW-0067">ATP-binding</keyword>
<evidence type="ECO:0000256" key="1">
    <source>
        <dbReference type="ARBA" id="ARBA00022527"/>
    </source>
</evidence>
<protein>
    <submittedName>
        <fullName evidence="6">cAMP-dependent protein kinase catalytic subunit</fullName>
    </submittedName>
</protein>
<dbReference type="GO" id="GO:0005634">
    <property type="term" value="C:nucleus"/>
    <property type="evidence" value="ECO:0007669"/>
    <property type="project" value="TreeGrafter"/>
</dbReference>
<keyword evidence="1" id="KW-0723">Serine/threonine-protein kinase</keyword>
<evidence type="ECO:0000256" key="3">
    <source>
        <dbReference type="ARBA" id="ARBA00022741"/>
    </source>
</evidence>
<sequence length="141" mass="16352">MKWQPGILRSLRISRFKSTKRSSLDKSKFPFTLLQRVEGFVEEFAASGSDHKRYGNLKNGVADIKNHKWFGSTDWIAIYQRKVTPASFSNKENQAGRLFEALYPRVNGPEDTRHFVEDIKEEDDLFKIASENVCADKFKDF</sequence>
<accession>F1LGT5</accession>
<dbReference type="PANTHER" id="PTHR24353">
    <property type="entry name" value="CYCLIC NUCLEOTIDE-DEPENDENT PROTEIN KINASE"/>
    <property type="match status" value="1"/>
</dbReference>
<dbReference type="PANTHER" id="PTHR24353:SF153">
    <property type="entry name" value="CAMP-DEPENDENT PROTEIN KINASE CATALYTIC SUBUNIT 1"/>
    <property type="match status" value="1"/>
</dbReference>
<dbReference type="GO" id="GO:0005524">
    <property type="term" value="F:ATP binding"/>
    <property type="evidence" value="ECO:0007669"/>
    <property type="project" value="UniProtKB-KW"/>
</dbReference>
<dbReference type="EMBL" id="JI216530">
    <property type="protein sequence ID" value="ADY49339.1"/>
    <property type="molecule type" value="mRNA"/>
</dbReference>
<proteinExistence type="evidence at transcript level"/>
<organism evidence="6">
    <name type="scientific">Ascaris suum</name>
    <name type="common">Pig roundworm</name>
    <name type="synonym">Ascaris lumbricoides</name>
    <dbReference type="NCBI Taxonomy" id="6253"/>
    <lineage>
        <taxon>Eukaryota</taxon>
        <taxon>Metazoa</taxon>
        <taxon>Ecdysozoa</taxon>
        <taxon>Nematoda</taxon>
        <taxon>Chromadorea</taxon>
        <taxon>Rhabditida</taxon>
        <taxon>Spirurina</taxon>
        <taxon>Ascaridomorpha</taxon>
        <taxon>Ascaridoidea</taxon>
        <taxon>Ascarididae</taxon>
        <taxon>Ascaris</taxon>
    </lineage>
</organism>
<keyword evidence="4 6" id="KW-0418">Kinase</keyword>
<evidence type="ECO:0000256" key="4">
    <source>
        <dbReference type="ARBA" id="ARBA00022777"/>
    </source>
</evidence>
<dbReference type="AlphaFoldDB" id="F1LGT5"/>
<name>F1LGT5_ASCSU</name>
<keyword evidence="3" id="KW-0547">Nucleotide-binding</keyword>
<dbReference type="GO" id="GO:0004691">
    <property type="term" value="F:cAMP-dependent protein kinase activity"/>
    <property type="evidence" value="ECO:0007669"/>
    <property type="project" value="TreeGrafter"/>
</dbReference>
<keyword evidence="2" id="KW-0808">Transferase</keyword>